<evidence type="ECO:0000256" key="2">
    <source>
        <dbReference type="ARBA" id="ARBA00010765"/>
    </source>
</evidence>
<evidence type="ECO:0000256" key="7">
    <source>
        <dbReference type="ARBA" id="ARBA00022714"/>
    </source>
</evidence>
<dbReference type="GO" id="GO:0051537">
    <property type="term" value="F:2 iron, 2 sulfur cluster binding"/>
    <property type="evidence" value="ECO:0007669"/>
    <property type="project" value="UniProtKB-KW"/>
</dbReference>
<evidence type="ECO:0000256" key="1">
    <source>
        <dbReference type="ARBA" id="ARBA00004942"/>
    </source>
</evidence>
<keyword evidence="4 13" id="KW-0004">4Fe-4S</keyword>
<name>A0A850NH46_9PROT</name>
<comment type="pathway">
    <text evidence="1 13">Cofactor biosynthesis; biotin biosynthesis; biotin from 7,8-diaminononanoate: step 2/2.</text>
</comment>
<evidence type="ECO:0000256" key="10">
    <source>
        <dbReference type="ARBA" id="ARBA00023004"/>
    </source>
</evidence>
<dbReference type="SFLD" id="SFLDS00029">
    <property type="entry name" value="Radical_SAM"/>
    <property type="match status" value="1"/>
</dbReference>
<dbReference type="PIRSF" id="PIRSF001619">
    <property type="entry name" value="Biotin_synth"/>
    <property type="match status" value="1"/>
</dbReference>
<dbReference type="Gene3D" id="3.20.20.70">
    <property type="entry name" value="Aldolase class I"/>
    <property type="match status" value="1"/>
</dbReference>
<feature type="binding site" evidence="13 14">
    <location>
        <position position="263"/>
    </location>
    <ligand>
        <name>[2Fe-2S] cluster</name>
        <dbReference type="ChEBI" id="CHEBI:190135"/>
    </ligand>
</feature>
<keyword evidence="8 13" id="KW-0479">Metal-binding</keyword>
<dbReference type="InterPro" id="IPR013785">
    <property type="entry name" value="Aldolase_TIM"/>
</dbReference>
<evidence type="ECO:0000256" key="13">
    <source>
        <dbReference type="HAMAP-Rule" id="MF_01694"/>
    </source>
</evidence>
<evidence type="ECO:0000313" key="16">
    <source>
        <dbReference type="EMBL" id="NVN29191.1"/>
    </source>
</evidence>
<evidence type="ECO:0000256" key="14">
    <source>
        <dbReference type="PIRSR" id="PIRSR001619-1"/>
    </source>
</evidence>
<comment type="function">
    <text evidence="13">Catalyzes the conversion of dethiobiotin (DTB) to biotin by the insertion of a sulfur atom into dethiobiotin via a radical-based mechanism.</text>
</comment>
<evidence type="ECO:0000256" key="9">
    <source>
        <dbReference type="ARBA" id="ARBA00022756"/>
    </source>
</evidence>
<gene>
    <name evidence="13 16" type="primary">bioB</name>
    <name evidence="16" type="ORF">HUK83_02385</name>
</gene>
<dbReference type="GO" id="GO:0005506">
    <property type="term" value="F:iron ion binding"/>
    <property type="evidence" value="ECO:0007669"/>
    <property type="project" value="UniProtKB-UniRule"/>
</dbReference>
<feature type="binding site" evidence="13 14">
    <location>
        <position position="57"/>
    </location>
    <ligand>
        <name>[4Fe-4S] cluster</name>
        <dbReference type="ChEBI" id="CHEBI:49883"/>
        <note>4Fe-4S-S-AdoMet</note>
    </ligand>
</feature>
<accession>A0A850NH46</accession>
<evidence type="ECO:0000259" key="15">
    <source>
        <dbReference type="PROSITE" id="PS51918"/>
    </source>
</evidence>
<feature type="binding site" evidence="13 14">
    <location>
        <position position="50"/>
    </location>
    <ligand>
        <name>[4Fe-4S] cluster</name>
        <dbReference type="ChEBI" id="CHEBI:49883"/>
        <note>4Fe-4S-S-AdoMet</note>
    </ligand>
</feature>
<comment type="subunit">
    <text evidence="13">Homodimer.</text>
</comment>
<feature type="binding site" evidence="13 14">
    <location>
        <position position="125"/>
    </location>
    <ligand>
        <name>[2Fe-2S] cluster</name>
        <dbReference type="ChEBI" id="CHEBI:190135"/>
    </ligand>
</feature>
<dbReference type="PANTHER" id="PTHR22976:SF2">
    <property type="entry name" value="BIOTIN SYNTHASE, MITOCHONDRIAL"/>
    <property type="match status" value="1"/>
</dbReference>
<comment type="cofactor">
    <cofactor evidence="13">
        <name>[2Fe-2S] cluster</name>
        <dbReference type="ChEBI" id="CHEBI:190135"/>
    </cofactor>
    <text evidence="13">Binds 1 [2Fe-2S] cluster. The cluster is coordinated with 3 cysteines and 1 arginine.</text>
</comment>
<sequence>MMDDLKQHIVSVFERPFLDLVAGAHEVHRRHHCANEIELATLLSIKTGGCAEDCGYCSQSAAHRTGLAASRLMDVERVVEAARAARDAGSGRFCMGAAWRSMKQRDMPVLTEMIRRVSELGLETCVTLGMLEDGQAEALAEAGLDYYNHNIDTSAEHYTRVVSTRCFDDRLDTLAKARGAGIRLCCGGILGMGESREDRVSFLHTLASLPSPPESVPLNMLVPVAGTPIGDAQIRGETRRIDDLEFVRTVAVARIVMPRSTIRLSAGRESMSDSTQALCFLAGANSIFTGSRLLTAANSGAERDAGLMNALGLRAARPRPRVSAVERVEA</sequence>
<dbReference type="RefSeq" id="WP_176621920.1">
    <property type="nucleotide sequence ID" value="NZ_JABXXQ010000018.1"/>
</dbReference>
<comment type="caution">
    <text evidence="16">The sequence shown here is derived from an EMBL/GenBank/DDBJ whole genome shotgun (WGS) entry which is preliminary data.</text>
</comment>
<feature type="binding site" evidence="13 14">
    <location>
        <position position="54"/>
    </location>
    <ligand>
        <name>[4Fe-4S] cluster</name>
        <dbReference type="ChEBI" id="CHEBI:49883"/>
        <note>4Fe-4S-S-AdoMet</note>
    </ligand>
</feature>
<comment type="cofactor">
    <cofactor evidence="13 14">
        <name>[4Fe-4S] cluster</name>
        <dbReference type="ChEBI" id="CHEBI:49883"/>
    </cofactor>
    <text evidence="13 14">Binds 1 [4Fe-4S] cluster. The cluster is coordinated with 3 cysteines and an exchangeable S-adenosyl-L-methionine.</text>
</comment>
<evidence type="ECO:0000256" key="5">
    <source>
        <dbReference type="ARBA" id="ARBA00022679"/>
    </source>
</evidence>
<keyword evidence="9 13" id="KW-0093">Biotin biosynthesis</keyword>
<dbReference type="InterPro" id="IPR010722">
    <property type="entry name" value="BATS_dom"/>
</dbReference>
<dbReference type="InterPro" id="IPR007197">
    <property type="entry name" value="rSAM"/>
</dbReference>
<reference evidence="16 17" key="1">
    <citation type="submission" date="2020-06" db="EMBL/GenBank/DDBJ databases">
        <title>Description of novel acetic acid bacteria.</title>
        <authorList>
            <person name="Sombolestani A."/>
        </authorList>
    </citation>
    <scope>NUCLEOTIDE SEQUENCE [LARGE SCALE GENOMIC DNA]</scope>
    <source>
        <strain evidence="16 17">LMG 26838</strain>
    </source>
</reference>
<dbReference type="InterPro" id="IPR006638">
    <property type="entry name" value="Elp3/MiaA/NifB-like_rSAM"/>
</dbReference>
<protein>
    <recommendedName>
        <fullName evidence="3 13">Biotin synthase</fullName>
        <ecNumber evidence="3 13">2.8.1.6</ecNumber>
    </recommendedName>
</protein>
<dbReference type="AlphaFoldDB" id="A0A850NH46"/>
<dbReference type="CDD" id="cd01335">
    <property type="entry name" value="Radical_SAM"/>
    <property type="match status" value="1"/>
</dbReference>
<evidence type="ECO:0000256" key="12">
    <source>
        <dbReference type="ARBA" id="ARBA00051157"/>
    </source>
</evidence>
<feature type="binding site" evidence="13 14">
    <location>
        <position position="94"/>
    </location>
    <ligand>
        <name>[2Fe-2S] cluster</name>
        <dbReference type="ChEBI" id="CHEBI:190135"/>
    </ligand>
</feature>
<dbReference type="InterPro" id="IPR058240">
    <property type="entry name" value="rSAM_sf"/>
</dbReference>
<dbReference type="GO" id="GO:0051539">
    <property type="term" value="F:4 iron, 4 sulfur cluster binding"/>
    <property type="evidence" value="ECO:0007669"/>
    <property type="project" value="UniProtKB-KW"/>
</dbReference>
<comment type="cofactor">
    <cofactor evidence="14">
        <name>[2Fe-2S] cluster</name>
        <dbReference type="ChEBI" id="CHEBI:190135"/>
    </cofactor>
    <text evidence="14">Binds 1 [2Fe-2S] cluster. The cluster is coordinated with 3 cysteines and 1 arginine.</text>
</comment>
<evidence type="ECO:0000256" key="3">
    <source>
        <dbReference type="ARBA" id="ARBA00012236"/>
    </source>
</evidence>
<dbReference type="SMART" id="SM00729">
    <property type="entry name" value="Elp3"/>
    <property type="match status" value="1"/>
</dbReference>
<dbReference type="UniPathway" id="UPA00078">
    <property type="reaction ID" value="UER00162"/>
</dbReference>
<dbReference type="SUPFAM" id="SSF102114">
    <property type="entry name" value="Radical SAM enzymes"/>
    <property type="match status" value="1"/>
</dbReference>
<organism evidence="16 17">
    <name type="scientific">Endobacter medicaginis</name>
    <dbReference type="NCBI Taxonomy" id="1181271"/>
    <lineage>
        <taxon>Bacteria</taxon>
        <taxon>Pseudomonadati</taxon>
        <taxon>Pseudomonadota</taxon>
        <taxon>Alphaproteobacteria</taxon>
        <taxon>Acetobacterales</taxon>
        <taxon>Acetobacteraceae</taxon>
        <taxon>Endobacter</taxon>
    </lineage>
</organism>
<dbReference type="GO" id="GO:0009102">
    <property type="term" value="P:biotin biosynthetic process"/>
    <property type="evidence" value="ECO:0007669"/>
    <property type="project" value="UniProtKB-UniRule"/>
</dbReference>
<feature type="binding site" evidence="13 14">
    <location>
        <position position="185"/>
    </location>
    <ligand>
        <name>[2Fe-2S] cluster</name>
        <dbReference type="ChEBI" id="CHEBI:190135"/>
    </ligand>
</feature>
<dbReference type="PROSITE" id="PS51918">
    <property type="entry name" value="RADICAL_SAM"/>
    <property type="match status" value="1"/>
</dbReference>
<keyword evidence="6 13" id="KW-0949">S-adenosyl-L-methionine</keyword>
<dbReference type="SFLD" id="SFLDG01060">
    <property type="entry name" value="BATS_domain_containing"/>
    <property type="match status" value="1"/>
</dbReference>
<evidence type="ECO:0000256" key="4">
    <source>
        <dbReference type="ARBA" id="ARBA00022485"/>
    </source>
</evidence>
<keyword evidence="7 13" id="KW-0001">2Fe-2S</keyword>
<dbReference type="InterPro" id="IPR002684">
    <property type="entry name" value="Biotin_synth/BioAB"/>
</dbReference>
<evidence type="ECO:0000256" key="6">
    <source>
        <dbReference type="ARBA" id="ARBA00022691"/>
    </source>
</evidence>
<comment type="catalytic activity">
    <reaction evidence="12 13">
        <text>(4R,5S)-dethiobiotin + (sulfur carrier)-SH + 2 reduced [2Fe-2S]-[ferredoxin] + 2 S-adenosyl-L-methionine = (sulfur carrier)-H + biotin + 2 5'-deoxyadenosine + 2 L-methionine + 2 oxidized [2Fe-2S]-[ferredoxin]</text>
        <dbReference type="Rhea" id="RHEA:22060"/>
        <dbReference type="Rhea" id="RHEA-COMP:10000"/>
        <dbReference type="Rhea" id="RHEA-COMP:10001"/>
        <dbReference type="Rhea" id="RHEA-COMP:14737"/>
        <dbReference type="Rhea" id="RHEA-COMP:14739"/>
        <dbReference type="ChEBI" id="CHEBI:17319"/>
        <dbReference type="ChEBI" id="CHEBI:29917"/>
        <dbReference type="ChEBI" id="CHEBI:33737"/>
        <dbReference type="ChEBI" id="CHEBI:33738"/>
        <dbReference type="ChEBI" id="CHEBI:57586"/>
        <dbReference type="ChEBI" id="CHEBI:57844"/>
        <dbReference type="ChEBI" id="CHEBI:59789"/>
        <dbReference type="ChEBI" id="CHEBI:64428"/>
        <dbReference type="ChEBI" id="CHEBI:149473"/>
        <dbReference type="EC" id="2.8.1.6"/>
    </reaction>
</comment>
<dbReference type="GO" id="GO:0004076">
    <property type="term" value="F:biotin synthase activity"/>
    <property type="evidence" value="ECO:0007669"/>
    <property type="project" value="UniProtKB-UniRule"/>
</dbReference>
<proteinExistence type="inferred from homology"/>
<dbReference type="EMBL" id="JABXXQ010000018">
    <property type="protein sequence ID" value="NVN29191.1"/>
    <property type="molecule type" value="Genomic_DNA"/>
</dbReference>
<keyword evidence="11 13" id="KW-0411">Iron-sulfur</keyword>
<dbReference type="EC" id="2.8.1.6" evidence="3 13"/>
<dbReference type="SFLD" id="SFLDG01278">
    <property type="entry name" value="biotin_synthase_like"/>
    <property type="match status" value="1"/>
</dbReference>
<dbReference type="SMART" id="SM00876">
    <property type="entry name" value="BATS"/>
    <property type="match status" value="1"/>
</dbReference>
<dbReference type="Proteomes" id="UP000565205">
    <property type="component" value="Unassembled WGS sequence"/>
</dbReference>
<dbReference type="SFLD" id="SFLDF00272">
    <property type="entry name" value="biotin_synthase"/>
    <property type="match status" value="1"/>
</dbReference>
<dbReference type="PANTHER" id="PTHR22976">
    <property type="entry name" value="BIOTIN SYNTHASE"/>
    <property type="match status" value="1"/>
</dbReference>
<dbReference type="Pfam" id="PF06968">
    <property type="entry name" value="BATS"/>
    <property type="match status" value="1"/>
</dbReference>
<evidence type="ECO:0000313" key="17">
    <source>
        <dbReference type="Proteomes" id="UP000565205"/>
    </source>
</evidence>
<evidence type="ECO:0000256" key="8">
    <source>
        <dbReference type="ARBA" id="ARBA00022723"/>
    </source>
</evidence>
<feature type="domain" description="Radical SAM core" evidence="15">
    <location>
        <begin position="35"/>
        <end position="259"/>
    </location>
</feature>
<keyword evidence="5 13" id="KW-0808">Transferase</keyword>
<dbReference type="NCBIfam" id="TIGR00433">
    <property type="entry name" value="bioB"/>
    <property type="match status" value="1"/>
</dbReference>
<dbReference type="Pfam" id="PF04055">
    <property type="entry name" value="Radical_SAM"/>
    <property type="match status" value="1"/>
</dbReference>
<evidence type="ECO:0000256" key="11">
    <source>
        <dbReference type="ARBA" id="ARBA00023014"/>
    </source>
</evidence>
<dbReference type="HAMAP" id="MF_01694">
    <property type="entry name" value="BioB"/>
    <property type="match status" value="1"/>
</dbReference>
<keyword evidence="10 13" id="KW-0408">Iron</keyword>
<dbReference type="InterPro" id="IPR024177">
    <property type="entry name" value="Biotin_synthase"/>
</dbReference>
<comment type="similarity">
    <text evidence="2 13">Belongs to the radical SAM superfamily. Biotin synthase family.</text>
</comment>